<accession>A0AAN9P9R9</accession>
<gene>
    <name evidence="1" type="ORF">RIF29_03324</name>
</gene>
<reference evidence="1 2" key="1">
    <citation type="submission" date="2024-01" db="EMBL/GenBank/DDBJ databases">
        <title>The genomes of 5 underutilized Papilionoideae crops provide insights into root nodulation and disease resistanc.</title>
        <authorList>
            <person name="Yuan L."/>
        </authorList>
    </citation>
    <scope>NUCLEOTIDE SEQUENCE [LARGE SCALE GENOMIC DNA]</scope>
    <source>
        <strain evidence="1">ZHUSHIDOU_FW_LH</strain>
        <tissue evidence="1">Leaf</tissue>
    </source>
</reference>
<dbReference type="AlphaFoldDB" id="A0AAN9P9R9"/>
<proteinExistence type="predicted"/>
<keyword evidence="2" id="KW-1185">Reference proteome</keyword>
<sequence>MRRRSQAVEVGGEGWGREYESHRSHRIAPAPLSDPALFSLQSPSVLRSPFGCSVRSPSAHLFCSPSSLLPPPYLLAQVHQNCISKLFLACLDILPQELLKKCIPYAKMNVFPSVIGVNVTSSAIGVNVTSRLGKSCQPYYSVTGSQQRILLYPLGTLICSVSSSPHFWDSPKQAAQASELSPSDIPLNMYLWSGVGIQRLQKEGQVGRRTSLINISELLGKPYLSCESPKFHDKY</sequence>
<dbReference type="EMBL" id="JAYWIO010000001">
    <property type="protein sequence ID" value="KAK7289579.1"/>
    <property type="molecule type" value="Genomic_DNA"/>
</dbReference>
<evidence type="ECO:0000313" key="1">
    <source>
        <dbReference type="EMBL" id="KAK7289579.1"/>
    </source>
</evidence>
<dbReference type="Proteomes" id="UP001372338">
    <property type="component" value="Unassembled WGS sequence"/>
</dbReference>
<protein>
    <submittedName>
        <fullName evidence="1">Uncharacterized protein</fullName>
    </submittedName>
</protein>
<evidence type="ECO:0000313" key="2">
    <source>
        <dbReference type="Proteomes" id="UP001372338"/>
    </source>
</evidence>
<organism evidence="1 2">
    <name type="scientific">Crotalaria pallida</name>
    <name type="common">Smooth rattlebox</name>
    <name type="synonym">Crotalaria striata</name>
    <dbReference type="NCBI Taxonomy" id="3830"/>
    <lineage>
        <taxon>Eukaryota</taxon>
        <taxon>Viridiplantae</taxon>
        <taxon>Streptophyta</taxon>
        <taxon>Embryophyta</taxon>
        <taxon>Tracheophyta</taxon>
        <taxon>Spermatophyta</taxon>
        <taxon>Magnoliopsida</taxon>
        <taxon>eudicotyledons</taxon>
        <taxon>Gunneridae</taxon>
        <taxon>Pentapetalae</taxon>
        <taxon>rosids</taxon>
        <taxon>fabids</taxon>
        <taxon>Fabales</taxon>
        <taxon>Fabaceae</taxon>
        <taxon>Papilionoideae</taxon>
        <taxon>50 kb inversion clade</taxon>
        <taxon>genistoids sensu lato</taxon>
        <taxon>core genistoids</taxon>
        <taxon>Crotalarieae</taxon>
        <taxon>Crotalaria</taxon>
    </lineage>
</organism>
<name>A0AAN9P9R9_CROPI</name>
<comment type="caution">
    <text evidence="1">The sequence shown here is derived from an EMBL/GenBank/DDBJ whole genome shotgun (WGS) entry which is preliminary data.</text>
</comment>